<dbReference type="AlphaFoldDB" id="A0A8S9IHY8"/>
<dbReference type="InterPro" id="IPR006867">
    <property type="entry name" value="DUF632"/>
</dbReference>
<name>A0A8S9IHY8_BRACR</name>
<evidence type="ECO:0000313" key="4">
    <source>
        <dbReference type="EMBL" id="KAF2569690.1"/>
    </source>
</evidence>
<feature type="domain" description="DUF632" evidence="2">
    <location>
        <begin position="289"/>
        <end position="330"/>
    </location>
</feature>
<dbReference type="EMBL" id="QGKW02001911">
    <property type="protein sequence ID" value="KAF2569690.1"/>
    <property type="molecule type" value="Genomic_DNA"/>
</dbReference>
<gene>
    <name evidence="4" type="ORF">F2Q68_00026042</name>
</gene>
<feature type="region of interest" description="Disordered" evidence="1">
    <location>
        <begin position="158"/>
        <end position="275"/>
    </location>
</feature>
<dbReference type="PANTHER" id="PTHR21450">
    <property type="entry name" value="PROTEIN ALTERED PHOSPHATE STARVATION RESPONSE 1"/>
    <property type="match status" value="1"/>
</dbReference>
<feature type="compositionally biased region" description="Low complexity" evidence="1">
    <location>
        <begin position="115"/>
        <end position="128"/>
    </location>
</feature>
<dbReference type="Proteomes" id="UP000712281">
    <property type="component" value="Unassembled WGS sequence"/>
</dbReference>
<evidence type="ECO:0000256" key="1">
    <source>
        <dbReference type="SAM" id="MobiDB-lite"/>
    </source>
</evidence>
<evidence type="ECO:0008006" key="6">
    <source>
        <dbReference type="Google" id="ProtNLM"/>
    </source>
</evidence>
<dbReference type="Pfam" id="PF04782">
    <property type="entry name" value="DUF632"/>
    <property type="match status" value="1"/>
</dbReference>
<dbReference type="Pfam" id="PF04783">
    <property type="entry name" value="DUF630"/>
    <property type="match status" value="1"/>
</dbReference>
<feature type="compositionally biased region" description="Low complexity" evidence="1">
    <location>
        <begin position="86"/>
        <end position="95"/>
    </location>
</feature>
<reference evidence="4" key="1">
    <citation type="submission" date="2019-12" db="EMBL/GenBank/DDBJ databases">
        <title>Genome sequencing and annotation of Brassica cretica.</title>
        <authorList>
            <person name="Studholme D.J."/>
            <person name="Sarris P.F."/>
        </authorList>
    </citation>
    <scope>NUCLEOTIDE SEQUENCE</scope>
    <source>
        <strain evidence="4">PFS-001/15</strain>
        <tissue evidence="4">Leaf</tissue>
    </source>
</reference>
<organism evidence="4 5">
    <name type="scientific">Brassica cretica</name>
    <name type="common">Mustard</name>
    <dbReference type="NCBI Taxonomy" id="69181"/>
    <lineage>
        <taxon>Eukaryota</taxon>
        <taxon>Viridiplantae</taxon>
        <taxon>Streptophyta</taxon>
        <taxon>Embryophyta</taxon>
        <taxon>Tracheophyta</taxon>
        <taxon>Spermatophyta</taxon>
        <taxon>Magnoliopsida</taxon>
        <taxon>eudicotyledons</taxon>
        <taxon>Gunneridae</taxon>
        <taxon>Pentapetalae</taxon>
        <taxon>rosids</taxon>
        <taxon>malvids</taxon>
        <taxon>Brassicales</taxon>
        <taxon>Brassicaceae</taxon>
        <taxon>Brassiceae</taxon>
        <taxon>Brassica</taxon>
    </lineage>
</organism>
<feature type="compositionally biased region" description="Basic and acidic residues" evidence="1">
    <location>
        <begin position="208"/>
        <end position="221"/>
    </location>
</feature>
<feature type="region of interest" description="Disordered" evidence="1">
    <location>
        <begin position="58"/>
        <end position="128"/>
    </location>
</feature>
<feature type="compositionally biased region" description="Acidic residues" evidence="1">
    <location>
        <begin position="197"/>
        <end position="207"/>
    </location>
</feature>
<dbReference type="PANTHER" id="PTHR21450:SF9">
    <property type="entry name" value="BZIP DOMAIN CLASS TRANSCRIPTION FACTOR (DUF630 AND DUF632)-RELATED"/>
    <property type="match status" value="1"/>
</dbReference>
<feature type="compositionally biased region" description="Basic and acidic residues" evidence="1">
    <location>
        <begin position="181"/>
        <end position="196"/>
    </location>
</feature>
<evidence type="ECO:0000259" key="3">
    <source>
        <dbReference type="Pfam" id="PF04783"/>
    </source>
</evidence>
<sequence>MGCAASKLDSEDTVRRCKDRRRLMKEAVYARHHLAAAHADYCRSLRVTGSALSSFAGGEPLSVSDQTPQQSPANRIPPRVPPSPAPLLKLKQAPPITSNRRRKQQHKPKVPHILSDSSPSSSPMSQRSNFYQNSAYSATPSHASSVWNWENFYPPSPPDSEFFDKKAQERRQKPDNNPFRSEYDFFHSSKKDKNQFESDEEAEETEREEAHCSEWDVHDHYSSTSSSEEEEDDHMESISEVGTYPMSRHHHQEPSSPMPQERRYHDKADDDASYRGGGEMEMVVRHRNLKEIADSLKENFDKAAAAGDQVSQMLELGRAQLDRSFGQLKSEFILLFL</sequence>
<feature type="domain" description="DUF630" evidence="3">
    <location>
        <begin position="1"/>
        <end position="59"/>
    </location>
</feature>
<proteinExistence type="predicted"/>
<feature type="compositionally biased region" description="Basic and acidic residues" evidence="1">
    <location>
        <begin position="162"/>
        <end position="174"/>
    </location>
</feature>
<evidence type="ECO:0000313" key="5">
    <source>
        <dbReference type="Proteomes" id="UP000712281"/>
    </source>
</evidence>
<dbReference type="InterPro" id="IPR006868">
    <property type="entry name" value="DUF630"/>
</dbReference>
<evidence type="ECO:0000259" key="2">
    <source>
        <dbReference type="Pfam" id="PF04782"/>
    </source>
</evidence>
<comment type="caution">
    <text evidence="4">The sequence shown here is derived from an EMBL/GenBank/DDBJ whole genome shotgun (WGS) entry which is preliminary data.</text>
</comment>
<protein>
    <recommendedName>
        <fullName evidence="6">DUF630 domain-containing protein</fullName>
    </recommendedName>
</protein>
<feature type="compositionally biased region" description="Basic residues" evidence="1">
    <location>
        <begin position="99"/>
        <end position="110"/>
    </location>
</feature>
<feature type="compositionally biased region" description="Basic and acidic residues" evidence="1">
    <location>
        <begin position="260"/>
        <end position="273"/>
    </location>
</feature>
<accession>A0A8S9IHY8</accession>